<keyword evidence="3" id="KW-1185">Reference proteome</keyword>
<feature type="compositionally biased region" description="Low complexity" evidence="1">
    <location>
        <begin position="128"/>
        <end position="148"/>
    </location>
</feature>
<dbReference type="EMBL" id="FNVT01000013">
    <property type="protein sequence ID" value="SEG99684.1"/>
    <property type="molecule type" value="Genomic_DNA"/>
</dbReference>
<feature type="compositionally biased region" description="Low complexity" evidence="1">
    <location>
        <begin position="92"/>
        <end position="116"/>
    </location>
</feature>
<feature type="compositionally biased region" description="Polar residues" evidence="1">
    <location>
        <begin position="460"/>
        <end position="482"/>
    </location>
</feature>
<feature type="compositionally biased region" description="Pro residues" evidence="1">
    <location>
        <begin position="379"/>
        <end position="389"/>
    </location>
</feature>
<evidence type="ECO:0000313" key="3">
    <source>
        <dbReference type="Proteomes" id="UP000236732"/>
    </source>
</evidence>
<feature type="compositionally biased region" description="Low complexity" evidence="1">
    <location>
        <begin position="327"/>
        <end position="336"/>
    </location>
</feature>
<evidence type="ECO:0000313" key="2">
    <source>
        <dbReference type="EMBL" id="SEG99684.1"/>
    </source>
</evidence>
<gene>
    <name evidence="2" type="ORF">SAMN05444920_113280</name>
</gene>
<proteinExistence type="predicted"/>
<feature type="compositionally biased region" description="Pro residues" evidence="1">
    <location>
        <begin position="149"/>
        <end position="163"/>
    </location>
</feature>
<feature type="compositionally biased region" description="Low complexity" evidence="1">
    <location>
        <begin position="443"/>
        <end position="459"/>
    </location>
</feature>
<organism evidence="2 3">
    <name type="scientific">Nonomuraea solani</name>
    <dbReference type="NCBI Taxonomy" id="1144553"/>
    <lineage>
        <taxon>Bacteria</taxon>
        <taxon>Bacillati</taxon>
        <taxon>Actinomycetota</taxon>
        <taxon>Actinomycetes</taxon>
        <taxon>Streptosporangiales</taxon>
        <taxon>Streptosporangiaceae</taxon>
        <taxon>Nonomuraea</taxon>
    </lineage>
</organism>
<protein>
    <submittedName>
        <fullName evidence="2">Uncharacterized protein</fullName>
    </submittedName>
</protein>
<feature type="compositionally biased region" description="Pro residues" evidence="1">
    <location>
        <begin position="398"/>
        <end position="408"/>
    </location>
</feature>
<feature type="region of interest" description="Disordered" evidence="1">
    <location>
        <begin position="443"/>
        <end position="483"/>
    </location>
</feature>
<sequence>MPVWPAPLTDPHAMPPWPAATGELEAEPDSDEPSLPPPFDPNATNPEGFTLPAPFFNPDATNHFDADATNRALTRPEAPQPGTPDADAPQQAIPGALPPHAGAPQQAAPGTLPPGAISSNAPASGVHAAGAFSGPPAPGTTPAGDSPGSPAPGTPPPGAPTSGPPQSGATPSSAAPSAPSQSGTTSSIAAALSGRSQSDPSQPNALPSGAPASGGPASSPPQPGNAHPSDFHPGDAQSGDTLPGDIRPKDTQPRDTGGAPTPKAPEHHKGPHLSAPVAADHAVPDQADPQSFTHEDITRPAAKSPDATQPAHYFDPDAAKHDAKQDATANPHHNPSAHPPEPGDVPVWPPIPPTGDKLPELPFPRETWGQKPTTSLNLPTPPGGSPAFPPGAFKQPPFQTPPPPPAPPGKSKRALFVTLGALALAGVATGGFFAYQAVNKPTTAAARPSAPARTEAPSTLPSTDGAGTSMLNSEQTDPQKLSLSEAFPKKKVTAEGTTFTRVKAHMETTCDKAAMGAFADALKAQKCSRVLRATYVDAKRRYAVTTGIAVLPDKDAAATADQAKDLARNVWFRPLPGAAGSGGERVHIAGGYAAGLVWGRYIVFSYATHTDGHTPKAEDKTLPKVSGAFRDQTSLVLERRITKG</sequence>
<evidence type="ECO:0000256" key="1">
    <source>
        <dbReference type="SAM" id="MobiDB-lite"/>
    </source>
</evidence>
<feature type="compositionally biased region" description="Low complexity" evidence="1">
    <location>
        <begin position="203"/>
        <end position="217"/>
    </location>
</feature>
<accession>A0A1H6ESK0</accession>
<feature type="region of interest" description="Disordered" evidence="1">
    <location>
        <begin position="1"/>
        <end position="411"/>
    </location>
</feature>
<feature type="compositionally biased region" description="Pro residues" evidence="1">
    <location>
        <begin position="337"/>
        <end position="353"/>
    </location>
</feature>
<dbReference type="Proteomes" id="UP000236732">
    <property type="component" value="Unassembled WGS sequence"/>
</dbReference>
<dbReference type="AlphaFoldDB" id="A0A1H6ESK0"/>
<name>A0A1H6ESK0_9ACTN</name>
<reference evidence="2 3" key="1">
    <citation type="submission" date="2016-10" db="EMBL/GenBank/DDBJ databases">
        <authorList>
            <person name="de Groot N.N."/>
        </authorList>
    </citation>
    <scope>NUCLEOTIDE SEQUENCE [LARGE SCALE GENOMIC DNA]</scope>
    <source>
        <strain evidence="2 3">CGMCC 4.7037</strain>
    </source>
</reference>
<feature type="compositionally biased region" description="Low complexity" evidence="1">
    <location>
        <begin position="164"/>
        <end position="187"/>
    </location>
</feature>
<feature type="compositionally biased region" description="Basic and acidic residues" evidence="1">
    <location>
        <begin position="314"/>
        <end position="325"/>
    </location>
</feature>